<dbReference type="GO" id="GO:0046872">
    <property type="term" value="F:metal ion binding"/>
    <property type="evidence" value="ECO:0007669"/>
    <property type="project" value="UniProtKB-KW"/>
</dbReference>
<feature type="binding site" evidence="9">
    <location>
        <begin position="40"/>
        <end position="44"/>
    </location>
    <ligand>
        <name>substrate</name>
    </ligand>
</feature>
<feature type="active site" description="Proton acceptor" evidence="9">
    <location>
        <position position="255"/>
    </location>
</feature>
<dbReference type="EC" id="2.7.1.15" evidence="9"/>
<feature type="binding site" evidence="9">
    <location>
        <position position="141"/>
    </location>
    <ligand>
        <name>substrate</name>
    </ligand>
</feature>
<feature type="binding site" evidence="9">
    <location>
        <position position="188"/>
    </location>
    <ligand>
        <name>ATP</name>
        <dbReference type="ChEBI" id="CHEBI:30616"/>
    </ligand>
</feature>
<keyword evidence="3 9" id="KW-0547">Nucleotide-binding</keyword>
<keyword evidence="1 9" id="KW-0808">Transferase</keyword>
<feature type="binding site" evidence="9">
    <location>
        <begin position="223"/>
        <end position="228"/>
    </location>
    <ligand>
        <name>ATP</name>
        <dbReference type="ChEBI" id="CHEBI:30616"/>
    </ligand>
</feature>
<dbReference type="InterPro" id="IPR011877">
    <property type="entry name" value="Ribokinase"/>
</dbReference>
<keyword evidence="4 9" id="KW-0418">Kinase</keyword>
<dbReference type="InterPro" id="IPR002139">
    <property type="entry name" value="Ribo/fructo_kinase"/>
</dbReference>
<evidence type="ECO:0000259" key="10">
    <source>
        <dbReference type="Pfam" id="PF00294"/>
    </source>
</evidence>
<dbReference type="GO" id="GO:0004747">
    <property type="term" value="F:ribokinase activity"/>
    <property type="evidence" value="ECO:0007669"/>
    <property type="project" value="UniProtKB-UniRule"/>
</dbReference>
<reference evidence="11 12" key="1">
    <citation type="submission" date="2019-03" db="EMBL/GenBank/DDBJ databases">
        <title>Draft genome sequences of novel Actinobacteria.</title>
        <authorList>
            <person name="Sahin N."/>
            <person name="Ay H."/>
            <person name="Saygin H."/>
        </authorList>
    </citation>
    <scope>NUCLEOTIDE SEQUENCE [LARGE SCALE GENOMIC DNA]</scope>
    <source>
        <strain evidence="11 12">5K138</strain>
    </source>
</reference>
<dbReference type="Pfam" id="PF00294">
    <property type="entry name" value="PfkB"/>
    <property type="match status" value="1"/>
</dbReference>
<dbReference type="InterPro" id="IPR011611">
    <property type="entry name" value="PfkB_dom"/>
</dbReference>
<keyword evidence="2 9" id="KW-0479">Metal-binding</keyword>
<comment type="function">
    <text evidence="9">Catalyzes the phosphorylation of ribose at O-5 in a reaction requiring ATP and magnesium. The resulting D-ribose-5-phosphate can then be used either for sythesis of nucleotides, histidine, and tryptophan, or as a component of the pentose phosphate pathway.</text>
</comment>
<feature type="binding site" evidence="9">
    <location>
        <begin position="254"/>
        <end position="255"/>
    </location>
    <ligand>
        <name>ATP</name>
        <dbReference type="ChEBI" id="CHEBI:30616"/>
    </ligand>
</feature>
<evidence type="ECO:0000256" key="4">
    <source>
        <dbReference type="ARBA" id="ARBA00022777"/>
    </source>
</evidence>
<keyword evidence="9" id="KW-0963">Cytoplasm</keyword>
<dbReference type="EMBL" id="SMKZ01000023">
    <property type="protein sequence ID" value="TDE08620.1"/>
    <property type="molecule type" value="Genomic_DNA"/>
</dbReference>
<keyword evidence="6 9" id="KW-0460">Magnesium</keyword>
<protein>
    <recommendedName>
        <fullName evidence="9">Ribokinase</fullName>
        <shortName evidence="9">RK</shortName>
        <ecNumber evidence="9">2.7.1.15</ecNumber>
    </recommendedName>
</protein>
<comment type="similarity">
    <text evidence="9">Belongs to the carbohydrate kinase PfkB family. Ribokinase subfamily.</text>
</comment>
<comment type="activity regulation">
    <text evidence="9">Activated by a monovalent cation that binds near, but not in, the active site. The most likely occupant of the site in vivo is potassium. Ion binding induces a conformational change that may alter substrate affinity.</text>
</comment>
<gene>
    <name evidence="9" type="primary">rbsK</name>
    <name evidence="11" type="ORF">E1269_17005</name>
</gene>
<evidence type="ECO:0000256" key="7">
    <source>
        <dbReference type="ARBA" id="ARBA00022958"/>
    </source>
</evidence>
<dbReference type="CDD" id="cd01174">
    <property type="entry name" value="ribokinase"/>
    <property type="match status" value="1"/>
</dbReference>
<comment type="caution">
    <text evidence="11">The sequence shown here is derived from an EMBL/GenBank/DDBJ whole genome shotgun (WGS) entry which is preliminary data.</text>
</comment>
<comment type="catalytic activity">
    <reaction evidence="9">
        <text>D-ribose + ATP = D-ribose 5-phosphate + ADP + H(+)</text>
        <dbReference type="Rhea" id="RHEA:13697"/>
        <dbReference type="ChEBI" id="CHEBI:15378"/>
        <dbReference type="ChEBI" id="CHEBI:30616"/>
        <dbReference type="ChEBI" id="CHEBI:47013"/>
        <dbReference type="ChEBI" id="CHEBI:78346"/>
        <dbReference type="ChEBI" id="CHEBI:456216"/>
        <dbReference type="EC" id="2.7.1.15"/>
    </reaction>
</comment>
<dbReference type="FunCoup" id="A0A4R5D9L1">
    <property type="interactions" value="351"/>
</dbReference>
<comment type="cofactor">
    <cofactor evidence="9">
        <name>Mg(2+)</name>
        <dbReference type="ChEBI" id="CHEBI:18420"/>
    </cofactor>
    <text evidence="9">Requires a divalent cation, most likely magnesium in vivo, as an electrophilic catalyst to aid phosphoryl group transfer. It is the chelate of the metal and the nucleotide that is the actual substrate.</text>
</comment>
<keyword evidence="5 9" id="KW-0067">ATP-binding</keyword>
<organism evidence="11 12">
    <name type="scientific">Jiangella asiatica</name>
    <dbReference type="NCBI Taxonomy" id="2530372"/>
    <lineage>
        <taxon>Bacteria</taxon>
        <taxon>Bacillati</taxon>
        <taxon>Actinomycetota</taxon>
        <taxon>Actinomycetes</taxon>
        <taxon>Jiangellales</taxon>
        <taxon>Jiangellaceae</taxon>
        <taxon>Jiangella</taxon>
    </lineage>
</organism>
<comment type="subcellular location">
    <subcellularLocation>
        <location evidence="9">Cytoplasm</location>
    </subcellularLocation>
</comment>
<feature type="binding site" evidence="9">
    <location>
        <position position="251"/>
    </location>
    <ligand>
        <name>K(+)</name>
        <dbReference type="ChEBI" id="CHEBI:29103"/>
    </ligand>
</feature>
<proteinExistence type="inferred from homology"/>
<feature type="binding site" evidence="9">
    <location>
        <position position="288"/>
    </location>
    <ligand>
        <name>K(+)</name>
        <dbReference type="ChEBI" id="CHEBI:29103"/>
    </ligand>
</feature>
<dbReference type="PRINTS" id="PR00990">
    <property type="entry name" value="RIBOKINASE"/>
</dbReference>
<feature type="binding site" evidence="9">
    <location>
        <begin position="12"/>
        <end position="14"/>
    </location>
    <ligand>
        <name>substrate</name>
    </ligand>
</feature>
<dbReference type="PANTHER" id="PTHR10584">
    <property type="entry name" value="SUGAR KINASE"/>
    <property type="match status" value="1"/>
</dbReference>
<evidence type="ECO:0000256" key="5">
    <source>
        <dbReference type="ARBA" id="ARBA00022840"/>
    </source>
</evidence>
<dbReference type="GO" id="GO:0005524">
    <property type="term" value="F:ATP binding"/>
    <property type="evidence" value="ECO:0007669"/>
    <property type="project" value="UniProtKB-UniRule"/>
</dbReference>
<dbReference type="HAMAP" id="MF_01987">
    <property type="entry name" value="Ribokinase"/>
    <property type="match status" value="1"/>
</dbReference>
<evidence type="ECO:0000313" key="12">
    <source>
        <dbReference type="Proteomes" id="UP000294739"/>
    </source>
</evidence>
<dbReference type="OrthoDB" id="9775849at2"/>
<feature type="domain" description="Carbohydrate kinase PfkB" evidence="10">
    <location>
        <begin position="5"/>
        <end position="297"/>
    </location>
</feature>
<dbReference type="SUPFAM" id="SSF53613">
    <property type="entry name" value="Ribokinase-like"/>
    <property type="match status" value="1"/>
</dbReference>
<evidence type="ECO:0000256" key="2">
    <source>
        <dbReference type="ARBA" id="ARBA00022723"/>
    </source>
</evidence>
<sequence>MTPAVVVVGSVNLDLVVQVPRLPVPGETVMGGGVEYRDGGKGANQAAAAARLGADVTFIGACGDDGFAANVRYGLLSAGIDTTGLADVLGAPTGVALVVVQPDGENTVTVAPGANHALSPADLDAFTDAIGAADALLLQLEVPLTTNVAAARMARSAGVPVVLNAAPLPEDVADLRPLLDVVDVLVVNESEAEQLAATGPSAATPMEQASRLRDHGARIAVVTLGRDGAVAAYDGGDCVQPGFGVDAVDGTGAGDTFCAALGVSLGEGMDVPAAVRRACAAGAVATTKLGARAAAPTPGEVDRLLARGEVSSHAR</sequence>
<evidence type="ECO:0000256" key="1">
    <source>
        <dbReference type="ARBA" id="ARBA00022679"/>
    </source>
</evidence>
<evidence type="ECO:0000256" key="8">
    <source>
        <dbReference type="ARBA" id="ARBA00023277"/>
    </source>
</evidence>
<evidence type="ECO:0000256" key="3">
    <source>
        <dbReference type="ARBA" id="ARBA00022741"/>
    </source>
</evidence>
<feature type="binding site" evidence="9">
    <location>
        <position position="249"/>
    </location>
    <ligand>
        <name>K(+)</name>
        <dbReference type="ChEBI" id="CHEBI:29103"/>
    </ligand>
</feature>
<dbReference type="InterPro" id="IPR029056">
    <property type="entry name" value="Ribokinase-like"/>
</dbReference>
<keyword evidence="8 9" id="KW-0119">Carbohydrate metabolism</keyword>
<dbReference type="UniPathway" id="UPA00916">
    <property type="reaction ID" value="UER00889"/>
</dbReference>
<feature type="binding site" evidence="9">
    <location>
        <position position="290"/>
    </location>
    <ligand>
        <name>K(+)</name>
        <dbReference type="ChEBI" id="CHEBI:29103"/>
    </ligand>
</feature>
<dbReference type="GO" id="GO:0005829">
    <property type="term" value="C:cytosol"/>
    <property type="evidence" value="ECO:0007669"/>
    <property type="project" value="TreeGrafter"/>
</dbReference>
<dbReference type="AlphaFoldDB" id="A0A4R5D9L1"/>
<comment type="subunit">
    <text evidence="9">Homodimer.</text>
</comment>
<keyword evidence="7 9" id="KW-0630">Potassium</keyword>
<dbReference type="RefSeq" id="WP_131896625.1">
    <property type="nucleotide sequence ID" value="NZ_SMKZ01000023.1"/>
</dbReference>
<accession>A0A4R5D9L1</accession>
<comment type="caution">
    <text evidence="9">Lacks conserved residue(s) required for the propagation of feature annotation.</text>
</comment>
<keyword evidence="12" id="KW-1185">Reference proteome</keyword>
<name>A0A4R5D9L1_9ACTN</name>
<evidence type="ECO:0000313" key="11">
    <source>
        <dbReference type="EMBL" id="TDE08620.1"/>
    </source>
</evidence>
<comment type="pathway">
    <text evidence="9">Carbohydrate metabolism; D-ribose degradation; D-ribose 5-phosphate from beta-D-ribopyranose: step 2/2.</text>
</comment>
<dbReference type="InParanoid" id="A0A4R5D9L1"/>
<dbReference type="Gene3D" id="3.40.1190.20">
    <property type="match status" value="1"/>
</dbReference>
<evidence type="ECO:0000256" key="6">
    <source>
        <dbReference type="ARBA" id="ARBA00022842"/>
    </source>
</evidence>
<dbReference type="Proteomes" id="UP000294739">
    <property type="component" value="Unassembled WGS sequence"/>
</dbReference>
<dbReference type="PANTHER" id="PTHR10584:SF166">
    <property type="entry name" value="RIBOKINASE"/>
    <property type="match status" value="1"/>
</dbReference>
<dbReference type="GO" id="GO:0019303">
    <property type="term" value="P:D-ribose catabolic process"/>
    <property type="evidence" value="ECO:0007669"/>
    <property type="project" value="UniProtKB-UniRule"/>
</dbReference>
<evidence type="ECO:0000256" key="9">
    <source>
        <dbReference type="HAMAP-Rule" id="MF_01987"/>
    </source>
</evidence>
<feature type="binding site" evidence="9">
    <location>
        <position position="285"/>
    </location>
    <ligand>
        <name>K(+)</name>
        <dbReference type="ChEBI" id="CHEBI:29103"/>
    </ligand>
</feature>
<feature type="binding site" evidence="9">
    <location>
        <position position="255"/>
    </location>
    <ligand>
        <name>substrate</name>
    </ligand>
</feature>